<keyword evidence="6 8" id="KW-1133">Transmembrane helix</keyword>
<dbReference type="KEGG" id="gfe:Gferi_08595"/>
<keyword evidence="10" id="KW-1185">Reference proteome</keyword>
<dbReference type="STRING" id="1424294.Gferi_08595"/>
<proteinExistence type="inferred from homology"/>
<comment type="subcellular location">
    <subcellularLocation>
        <location evidence="1">Membrane</location>
        <topology evidence="1">Multi-pass membrane protein</topology>
    </subcellularLocation>
</comment>
<evidence type="ECO:0000256" key="2">
    <source>
        <dbReference type="ARBA" id="ARBA00007998"/>
    </source>
</evidence>
<dbReference type="GO" id="GO:0009847">
    <property type="term" value="P:spore germination"/>
    <property type="evidence" value="ECO:0007669"/>
    <property type="project" value="InterPro"/>
</dbReference>
<evidence type="ECO:0000256" key="5">
    <source>
        <dbReference type="ARBA" id="ARBA00022692"/>
    </source>
</evidence>
<name>A0A1D8GFE8_9FIRM</name>
<dbReference type="NCBIfam" id="TIGR00912">
    <property type="entry name" value="2A0309"/>
    <property type="match status" value="1"/>
</dbReference>
<keyword evidence="7 8" id="KW-0472">Membrane</keyword>
<evidence type="ECO:0000256" key="1">
    <source>
        <dbReference type="ARBA" id="ARBA00004141"/>
    </source>
</evidence>
<evidence type="ECO:0000313" key="10">
    <source>
        <dbReference type="Proteomes" id="UP000095743"/>
    </source>
</evidence>
<feature type="transmembrane region" description="Helical" evidence="8">
    <location>
        <begin position="216"/>
        <end position="247"/>
    </location>
</feature>
<feature type="transmembrane region" description="Helical" evidence="8">
    <location>
        <begin position="7"/>
        <end position="28"/>
    </location>
</feature>
<evidence type="ECO:0000256" key="3">
    <source>
        <dbReference type="ARBA" id="ARBA00022448"/>
    </source>
</evidence>
<evidence type="ECO:0000256" key="4">
    <source>
        <dbReference type="ARBA" id="ARBA00022544"/>
    </source>
</evidence>
<accession>A0A1D8GFE8</accession>
<evidence type="ECO:0000256" key="7">
    <source>
        <dbReference type="ARBA" id="ARBA00023136"/>
    </source>
</evidence>
<protein>
    <submittedName>
        <fullName evidence="9">Uncharacterized protein</fullName>
    </submittedName>
</protein>
<comment type="similarity">
    <text evidence="2">Belongs to the amino acid-polyamine-organocation (APC) superfamily. Spore germination protein (SGP) (TC 2.A.3.9) family.</text>
</comment>
<keyword evidence="3" id="KW-0813">Transport</keyword>
<feature type="transmembrane region" description="Helical" evidence="8">
    <location>
        <begin position="34"/>
        <end position="52"/>
    </location>
</feature>
<feature type="transmembrane region" description="Helical" evidence="8">
    <location>
        <begin position="141"/>
        <end position="163"/>
    </location>
</feature>
<feature type="transmembrane region" description="Helical" evidence="8">
    <location>
        <begin position="183"/>
        <end position="204"/>
    </location>
</feature>
<evidence type="ECO:0000256" key="6">
    <source>
        <dbReference type="ARBA" id="ARBA00022989"/>
    </source>
</evidence>
<dbReference type="OrthoDB" id="1675410at2"/>
<dbReference type="Pfam" id="PF03845">
    <property type="entry name" value="Spore_permease"/>
    <property type="match status" value="1"/>
</dbReference>
<organism evidence="9 10">
    <name type="scientific">Geosporobacter ferrireducens</name>
    <dbReference type="NCBI Taxonomy" id="1424294"/>
    <lineage>
        <taxon>Bacteria</taxon>
        <taxon>Bacillati</taxon>
        <taxon>Bacillota</taxon>
        <taxon>Clostridia</taxon>
        <taxon>Peptostreptococcales</taxon>
        <taxon>Thermotaleaceae</taxon>
        <taxon>Geosporobacter</taxon>
    </lineage>
</organism>
<feature type="transmembrane region" description="Helical" evidence="8">
    <location>
        <begin position="303"/>
        <end position="325"/>
    </location>
</feature>
<dbReference type="RefSeq" id="WP_069975522.1">
    <property type="nucleotide sequence ID" value="NZ_CP017269.1"/>
</dbReference>
<dbReference type="GO" id="GO:0016020">
    <property type="term" value="C:membrane"/>
    <property type="evidence" value="ECO:0007669"/>
    <property type="project" value="UniProtKB-SubCell"/>
</dbReference>
<dbReference type="PANTHER" id="PTHR34975">
    <property type="entry name" value="SPORE GERMINATION PROTEIN A2"/>
    <property type="match status" value="1"/>
</dbReference>
<dbReference type="EMBL" id="CP017269">
    <property type="protein sequence ID" value="AOT69630.1"/>
    <property type="molecule type" value="Genomic_DNA"/>
</dbReference>
<gene>
    <name evidence="9" type="ORF">Gferi_08595</name>
</gene>
<evidence type="ECO:0000313" key="9">
    <source>
        <dbReference type="EMBL" id="AOT69630.1"/>
    </source>
</evidence>
<dbReference type="Proteomes" id="UP000095743">
    <property type="component" value="Chromosome"/>
</dbReference>
<feature type="transmembrane region" description="Helical" evidence="8">
    <location>
        <begin position="111"/>
        <end position="129"/>
    </location>
</feature>
<evidence type="ECO:0000256" key="8">
    <source>
        <dbReference type="SAM" id="Phobius"/>
    </source>
</evidence>
<sequence>MLRISTYQLFTLTVLFEIGSTTLFALGIGAKQDAWIAILLAMLIGFFLIWVYTELQRNFPEKNFAEIILILLGKWLGGPLVFLYGLFFIYISTRNFRDFGELILITALPETPLLVILILFMLTGIYILFLGLEVLARTSEVMLPVVLFFIISTYVLITLSGQVNLKELMPVLGNGMGPVLKEVYPNLVNFPFGEILVFSMFWPFADSQKAVRKTALLAVGISGVLLSVSLIIIISALGVDYAAIATIPFLEVIKLIEVGDILTHLDAIGIIIMFIGGFYKMSLFFYGAILSFTALFRIKDPRWMIIPLGVFILWLSIVFEPNYPFHLWLGLEVSLKYIHSTFQIFIPALLLIIGWLKMKYKKNTE</sequence>
<dbReference type="AlphaFoldDB" id="A0A1D8GFE8"/>
<reference evidence="9 10" key="1">
    <citation type="submission" date="2016-09" db="EMBL/GenBank/DDBJ databases">
        <title>Genomic analysis reveals versatility of anaerobic energy metabolism of Geosporobacter ferrireducens IRF9 of phylum Firmicutes.</title>
        <authorList>
            <person name="Kim S.-J."/>
        </authorList>
    </citation>
    <scope>NUCLEOTIDE SEQUENCE [LARGE SCALE GENOMIC DNA]</scope>
    <source>
        <strain evidence="9 10">IRF9</strain>
    </source>
</reference>
<keyword evidence="5 8" id="KW-0812">Transmembrane</keyword>
<dbReference type="InterPro" id="IPR004761">
    <property type="entry name" value="Spore_GerAB"/>
</dbReference>
<feature type="transmembrane region" description="Helical" evidence="8">
    <location>
        <begin position="64"/>
        <end position="91"/>
    </location>
</feature>
<feature type="transmembrane region" description="Helical" evidence="8">
    <location>
        <begin position="267"/>
        <end position="296"/>
    </location>
</feature>
<keyword evidence="4" id="KW-0309">Germination</keyword>
<feature type="transmembrane region" description="Helical" evidence="8">
    <location>
        <begin position="337"/>
        <end position="356"/>
    </location>
</feature>
<dbReference type="PANTHER" id="PTHR34975:SF2">
    <property type="entry name" value="SPORE GERMINATION PROTEIN A2"/>
    <property type="match status" value="1"/>
</dbReference>